<feature type="chain" id="PRO_5040442158" evidence="1">
    <location>
        <begin position="22"/>
        <end position="315"/>
    </location>
</feature>
<organism evidence="2 3">
    <name type="scientific">Podila minutissima</name>
    <dbReference type="NCBI Taxonomy" id="64525"/>
    <lineage>
        <taxon>Eukaryota</taxon>
        <taxon>Fungi</taxon>
        <taxon>Fungi incertae sedis</taxon>
        <taxon>Mucoromycota</taxon>
        <taxon>Mortierellomycotina</taxon>
        <taxon>Mortierellomycetes</taxon>
        <taxon>Mortierellales</taxon>
        <taxon>Mortierellaceae</taxon>
        <taxon>Podila</taxon>
    </lineage>
</organism>
<dbReference type="AlphaFoldDB" id="A0A9P5VI01"/>
<keyword evidence="1" id="KW-0732">Signal</keyword>
<evidence type="ECO:0000256" key="1">
    <source>
        <dbReference type="SAM" id="SignalP"/>
    </source>
</evidence>
<dbReference type="Proteomes" id="UP000696485">
    <property type="component" value="Unassembled WGS sequence"/>
</dbReference>
<comment type="caution">
    <text evidence="2">The sequence shown here is derived from an EMBL/GenBank/DDBJ whole genome shotgun (WGS) entry which is preliminary data.</text>
</comment>
<sequence length="315" mass="32561">MTFTLIKATATLLSLTCAIQAVPLGCAGNACCQSASSGNVNGGSATNIFPVINVAPITRYQPIVQGLAPVVQSECSHDLGSSLGSSTLGFGLCQPLFTKRHMSSEGTRLRADCVPSAADSCEQSLDFGTTELGSTVTAVPSTVVLPSTVYQGRVQSQAPEVLASPAEHTVLEASNVDLGSSALIQPATHVVPSTVYQPSVEHKGTMVESETGEHQSLARSSVELGSQTTIRPTTYVEPLTVIRPKIKTLPADVSELGCDGGGIAGLQGLGLPSFAAGFPFGGLGRPGSTFFMSPVSSVYEIQVVDDDEKVKEKSC</sequence>
<dbReference type="EMBL" id="JAAAUY010001012">
    <property type="protein sequence ID" value="KAF9324884.1"/>
    <property type="molecule type" value="Genomic_DNA"/>
</dbReference>
<name>A0A9P5VI01_9FUNG</name>
<evidence type="ECO:0000313" key="2">
    <source>
        <dbReference type="EMBL" id="KAF9324884.1"/>
    </source>
</evidence>
<keyword evidence="3" id="KW-1185">Reference proteome</keyword>
<reference evidence="2" key="1">
    <citation type="journal article" date="2020" name="Fungal Divers.">
        <title>Resolving the Mortierellaceae phylogeny through synthesis of multi-gene phylogenetics and phylogenomics.</title>
        <authorList>
            <person name="Vandepol N."/>
            <person name="Liber J."/>
            <person name="Desiro A."/>
            <person name="Na H."/>
            <person name="Kennedy M."/>
            <person name="Barry K."/>
            <person name="Grigoriev I.V."/>
            <person name="Miller A.N."/>
            <person name="O'Donnell K."/>
            <person name="Stajich J.E."/>
            <person name="Bonito G."/>
        </authorList>
    </citation>
    <scope>NUCLEOTIDE SEQUENCE</scope>
    <source>
        <strain evidence="2">NVP1</strain>
    </source>
</reference>
<proteinExistence type="predicted"/>
<accession>A0A9P5VI01</accession>
<protein>
    <submittedName>
        <fullName evidence="2">Uncharacterized protein</fullName>
    </submittedName>
</protein>
<feature type="signal peptide" evidence="1">
    <location>
        <begin position="1"/>
        <end position="21"/>
    </location>
</feature>
<evidence type="ECO:0000313" key="3">
    <source>
        <dbReference type="Proteomes" id="UP000696485"/>
    </source>
</evidence>
<gene>
    <name evidence="2" type="ORF">BG006_000145</name>
</gene>